<keyword evidence="3" id="KW-1185">Reference proteome</keyword>
<evidence type="ECO:0000313" key="3">
    <source>
        <dbReference type="Proteomes" id="UP001177670"/>
    </source>
</evidence>
<feature type="region of interest" description="Disordered" evidence="1">
    <location>
        <begin position="1"/>
        <end position="33"/>
    </location>
</feature>
<proteinExistence type="predicted"/>
<dbReference type="EMBL" id="JAHYIQ010000013">
    <property type="protein sequence ID" value="KAK1126728.1"/>
    <property type="molecule type" value="Genomic_DNA"/>
</dbReference>
<evidence type="ECO:0000313" key="2">
    <source>
        <dbReference type="EMBL" id="KAK1126728.1"/>
    </source>
</evidence>
<evidence type="ECO:0000256" key="1">
    <source>
        <dbReference type="SAM" id="MobiDB-lite"/>
    </source>
</evidence>
<organism evidence="2 3">
    <name type="scientific">Melipona bicolor</name>
    <dbReference type="NCBI Taxonomy" id="60889"/>
    <lineage>
        <taxon>Eukaryota</taxon>
        <taxon>Metazoa</taxon>
        <taxon>Ecdysozoa</taxon>
        <taxon>Arthropoda</taxon>
        <taxon>Hexapoda</taxon>
        <taxon>Insecta</taxon>
        <taxon>Pterygota</taxon>
        <taxon>Neoptera</taxon>
        <taxon>Endopterygota</taxon>
        <taxon>Hymenoptera</taxon>
        <taxon>Apocrita</taxon>
        <taxon>Aculeata</taxon>
        <taxon>Apoidea</taxon>
        <taxon>Anthophila</taxon>
        <taxon>Apidae</taxon>
        <taxon>Melipona</taxon>
    </lineage>
</organism>
<protein>
    <submittedName>
        <fullName evidence="2">Uncharacterized protein</fullName>
    </submittedName>
</protein>
<dbReference type="Proteomes" id="UP001177670">
    <property type="component" value="Unassembled WGS sequence"/>
</dbReference>
<name>A0AA40FWL8_9HYME</name>
<accession>A0AA40FWL8</accession>
<gene>
    <name evidence="2" type="ORF">K0M31_004352</name>
</gene>
<feature type="compositionally biased region" description="Basic and acidic residues" evidence="1">
    <location>
        <begin position="14"/>
        <end position="28"/>
    </location>
</feature>
<dbReference type="AlphaFoldDB" id="A0AA40FWL8"/>
<reference evidence="2" key="1">
    <citation type="submission" date="2021-10" db="EMBL/GenBank/DDBJ databases">
        <title>Melipona bicolor Genome sequencing and assembly.</title>
        <authorList>
            <person name="Araujo N.S."/>
            <person name="Arias M.C."/>
        </authorList>
    </citation>
    <scope>NUCLEOTIDE SEQUENCE</scope>
    <source>
        <strain evidence="2">USP_2M_L1-L4_2017</strain>
        <tissue evidence="2">Whole body</tissue>
    </source>
</reference>
<sequence>MSRNTPALALGKKPHTDDEARETKETNRRPGLASYHRRFLQSAVYQSGAIELPIPSLPSYHFSTHRHFLPDWIEGVGSLKRQKI</sequence>
<comment type="caution">
    <text evidence="2">The sequence shown here is derived from an EMBL/GenBank/DDBJ whole genome shotgun (WGS) entry which is preliminary data.</text>
</comment>